<comment type="caution">
    <text evidence="3">The sequence shown here is derived from an EMBL/GenBank/DDBJ whole genome shotgun (WGS) entry which is preliminary data.</text>
</comment>
<dbReference type="Gene3D" id="3.40.50.1240">
    <property type="entry name" value="Phosphoglycerate mutase-like"/>
    <property type="match status" value="1"/>
</dbReference>
<dbReference type="PIRSF" id="PIRSF000709">
    <property type="entry name" value="6PFK_2-Ptase"/>
    <property type="match status" value="1"/>
</dbReference>
<dbReference type="InterPro" id="IPR029033">
    <property type="entry name" value="His_PPase_superfam"/>
</dbReference>
<evidence type="ECO:0000256" key="2">
    <source>
        <dbReference type="PIRSR" id="PIRSR613078-2"/>
    </source>
</evidence>
<keyword evidence="4" id="KW-1185">Reference proteome</keyword>
<organism evidence="3 4">
    <name type="scientific">Treponema ruminis</name>
    <dbReference type="NCBI Taxonomy" id="744515"/>
    <lineage>
        <taxon>Bacteria</taxon>
        <taxon>Pseudomonadati</taxon>
        <taxon>Spirochaetota</taxon>
        <taxon>Spirochaetia</taxon>
        <taxon>Spirochaetales</taxon>
        <taxon>Treponemataceae</taxon>
        <taxon>Treponema</taxon>
    </lineage>
</organism>
<dbReference type="GO" id="GO:0005829">
    <property type="term" value="C:cytosol"/>
    <property type="evidence" value="ECO:0007669"/>
    <property type="project" value="TreeGrafter"/>
</dbReference>
<evidence type="ECO:0000313" key="4">
    <source>
        <dbReference type="Proteomes" id="UP000518887"/>
    </source>
</evidence>
<dbReference type="GO" id="GO:0004619">
    <property type="term" value="F:phosphoglycerate mutase activity"/>
    <property type="evidence" value="ECO:0007669"/>
    <property type="project" value="UniProtKB-EC"/>
</dbReference>
<dbReference type="EC" id="5.4.2.12" evidence="3"/>
<feature type="active site" description="Proton donor/acceptor" evidence="1">
    <location>
        <position position="88"/>
    </location>
</feature>
<evidence type="ECO:0000256" key="1">
    <source>
        <dbReference type="PIRSR" id="PIRSR613078-1"/>
    </source>
</evidence>
<dbReference type="CDD" id="cd07067">
    <property type="entry name" value="HP_PGM_like"/>
    <property type="match status" value="1"/>
</dbReference>
<gene>
    <name evidence="3" type="ORF">HNP76_001665</name>
</gene>
<keyword evidence="3" id="KW-0413">Isomerase</keyword>
<feature type="active site" description="Tele-phosphohistidine intermediate" evidence="1">
    <location>
        <position position="9"/>
    </location>
</feature>
<dbReference type="PANTHER" id="PTHR48100">
    <property type="entry name" value="BROAD-SPECIFICITY PHOSPHATASE YOR283W-RELATED"/>
    <property type="match status" value="1"/>
</dbReference>
<dbReference type="SMART" id="SM00855">
    <property type="entry name" value="PGAM"/>
    <property type="match status" value="1"/>
</dbReference>
<protein>
    <submittedName>
        <fullName evidence="3">Putative phosphoglycerate mutase</fullName>
        <ecNumber evidence="3">5.4.2.12</ecNumber>
    </submittedName>
</protein>
<sequence length="188" mass="21244">MATIYFTRHGETFTNTKKLVCGAREVELTENGHEQAVALGKELKSKIESGEIKIDRIFYSPLSRAKLTALHISEITGIPAEEEALLIERNFGSFEDKSREAPEFRAALKTFAMSYGRESGGESNMRCAQRIYNLLDKLTEKSKKTGETYLLVAHNGLARVVNSYFYDMTNEEFGAFGITNCQLLEYEF</sequence>
<feature type="binding site" evidence="2">
    <location>
        <position position="64"/>
    </location>
    <ligand>
        <name>substrate</name>
    </ligand>
</feature>
<dbReference type="GO" id="GO:0016791">
    <property type="term" value="F:phosphatase activity"/>
    <property type="evidence" value="ECO:0007669"/>
    <property type="project" value="TreeGrafter"/>
</dbReference>
<dbReference type="RefSeq" id="WP_184659413.1">
    <property type="nucleotide sequence ID" value="NZ_CP031518.1"/>
</dbReference>
<dbReference type="PANTHER" id="PTHR48100:SF44">
    <property type="entry name" value="PHOSPHATASE C1620.13-RELATED"/>
    <property type="match status" value="1"/>
</dbReference>
<evidence type="ECO:0000313" key="3">
    <source>
        <dbReference type="EMBL" id="MBB5226292.1"/>
    </source>
</evidence>
<dbReference type="SUPFAM" id="SSF53254">
    <property type="entry name" value="Phosphoglycerate mutase-like"/>
    <property type="match status" value="1"/>
</dbReference>
<dbReference type="InterPro" id="IPR050275">
    <property type="entry name" value="PGM_Phosphatase"/>
</dbReference>
<dbReference type="InterPro" id="IPR013078">
    <property type="entry name" value="His_Pase_superF_clade-1"/>
</dbReference>
<dbReference type="EMBL" id="JACHFQ010000005">
    <property type="protein sequence ID" value="MBB5226292.1"/>
    <property type="molecule type" value="Genomic_DNA"/>
</dbReference>
<proteinExistence type="predicted"/>
<feature type="binding site" evidence="2">
    <location>
        <begin position="8"/>
        <end position="15"/>
    </location>
    <ligand>
        <name>substrate</name>
    </ligand>
</feature>
<dbReference type="Proteomes" id="UP000518887">
    <property type="component" value="Unassembled WGS sequence"/>
</dbReference>
<reference evidence="3 4" key="1">
    <citation type="submission" date="2020-08" db="EMBL/GenBank/DDBJ databases">
        <title>Genomic Encyclopedia of Type Strains, Phase IV (KMG-IV): sequencing the most valuable type-strain genomes for metagenomic binning, comparative biology and taxonomic classification.</title>
        <authorList>
            <person name="Goeker M."/>
        </authorList>
    </citation>
    <scope>NUCLEOTIDE SEQUENCE [LARGE SCALE GENOMIC DNA]</scope>
    <source>
        <strain evidence="3 4">DSM 103462</strain>
    </source>
</reference>
<name>A0A7W8LMA9_9SPIR</name>
<dbReference type="Pfam" id="PF00300">
    <property type="entry name" value="His_Phos_1"/>
    <property type="match status" value="1"/>
</dbReference>
<accession>A0A7W8LMA9</accession>
<dbReference type="AlphaFoldDB" id="A0A7W8LMA9"/>